<dbReference type="SUPFAM" id="SSF53474">
    <property type="entry name" value="alpha/beta-Hydrolases"/>
    <property type="match status" value="1"/>
</dbReference>
<dbReference type="GO" id="GO:0016787">
    <property type="term" value="F:hydrolase activity"/>
    <property type="evidence" value="ECO:0007669"/>
    <property type="project" value="UniProtKB-KW"/>
</dbReference>
<evidence type="ECO:0000313" key="2">
    <source>
        <dbReference type="EMBL" id="USG63870.1"/>
    </source>
</evidence>
<reference evidence="2" key="1">
    <citation type="submission" date="2022-06" db="EMBL/GenBank/DDBJ databases">
        <title>Genome sequencing of Brevibacillus sp. BB3-R1.</title>
        <authorList>
            <person name="Heo J."/>
            <person name="Lee D."/>
            <person name="Won M."/>
            <person name="Han B.-H."/>
            <person name="Hong S.-B."/>
            <person name="Kwon S.-W."/>
        </authorList>
    </citation>
    <scope>NUCLEOTIDE SEQUENCE</scope>
    <source>
        <strain evidence="2">BB3-R1</strain>
    </source>
</reference>
<sequence>MKTWGKALVALSLTIPFWVSGQSSQAATSPVIPGAHSVMVNHFDGKGENWLTTKNPVQLAAALQFGNGGLAPMTWGGWSKMYQPAEVTGVQINGMFDDAKFVIRVPDKWNGRLVVAGIPATRNETATDLLFSDYVLGKGFAFAAIDKGTQGEIDPSDPFAKAKNALAAEEDSVAEWHQRFRQVTKAAQKYLTTFHADHLLDSSDLGPRSSKLITKQHPIPTYAIGISNGGYVVRYALENDDPAITKEPRLFDGGIDWEGVLWRSDRPNLISTLTEVVNHAEDALYGTGEKQEKAREALYRAHVPRGSEHLWAYHDQVYWFISLNIYRDEFDPRAPKRLQWPDYLRMNENGIRDRTHDDIFRNYDFAKRPKHVKDAVDQIANTGKINVPLLSIAGTWDTLIFPDVHATPYQELIKEAGREHLHRLYLVEKGNHVDGLVWSNSDPDKEIQPLLPYVHQSFDALVRWVEEASTPPENQTIPVPDSSVNVIDIVTGEEIEPY</sequence>
<proteinExistence type="predicted"/>
<keyword evidence="2" id="KW-0378">Hydrolase</keyword>
<feature type="chain" id="PRO_5047312011" evidence="1">
    <location>
        <begin position="22"/>
        <end position="498"/>
    </location>
</feature>
<gene>
    <name evidence="2" type="ORF">NDK47_17100</name>
</gene>
<dbReference type="InterPro" id="IPR029058">
    <property type="entry name" value="AB_hydrolase_fold"/>
</dbReference>
<accession>A0ABY4W9M3</accession>
<keyword evidence="1" id="KW-0732">Signal</keyword>
<evidence type="ECO:0000256" key="1">
    <source>
        <dbReference type="SAM" id="SignalP"/>
    </source>
</evidence>
<dbReference type="EMBL" id="CP098755">
    <property type="protein sequence ID" value="USG63870.1"/>
    <property type="molecule type" value="Genomic_DNA"/>
</dbReference>
<name>A0ABY4W9M3_9BACL</name>
<dbReference type="Gene3D" id="3.40.50.1820">
    <property type="entry name" value="alpha/beta hydrolase"/>
    <property type="match status" value="1"/>
</dbReference>
<protein>
    <submittedName>
        <fullName evidence="2">Alpha/beta hydrolase</fullName>
    </submittedName>
</protein>
<dbReference type="RefSeq" id="WP_251870948.1">
    <property type="nucleotide sequence ID" value="NZ_CP098755.1"/>
</dbReference>
<organism evidence="2 3">
    <name type="scientific">Brevibacillus ruminantium</name>
    <dbReference type="NCBI Taxonomy" id="2950604"/>
    <lineage>
        <taxon>Bacteria</taxon>
        <taxon>Bacillati</taxon>
        <taxon>Bacillota</taxon>
        <taxon>Bacilli</taxon>
        <taxon>Bacillales</taxon>
        <taxon>Paenibacillaceae</taxon>
        <taxon>Brevibacillus</taxon>
    </lineage>
</organism>
<feature type="signal peptide" evidence="1">
    <location>
        <begin position="1"/>
        <end position="21"/>
    </location>
</feature>
<evidence type="ECO:0000313" key="3">
    <source>
        <dbReference type="Proteomes" id="UP001056500"/>
    </source>
</evidence>
<keyword evidence="3" id="KW-1185">Reference proteome</keyword>
<dbReference type="Proteomes" id="UP001056500">
    <property type="component" value="Chromosome"/>
</dbReference>